<feature type="region of interest" description="Disordered" evidence="9">
    <location>
        <begin position="457"/>
        <end position="493"/>
    </location>
</feature>
<dbReference type="InterPro" id="IPR051131">
    <property type="entry name" value="NEK_Ser/Thr_kinase_NIMA"/>
</dbReference>
<keyword evidence="12" id="KW-1185">Reference proteome</keyword>
<dbReference type="PANTHER" id="PTHR44899">
    <property type="entry name" value="CAMK FAMILY PROTEIN KINASE"/>
    <property type="match status" value="1"/>
</dbReference>
<evidence type="ECO:0000313" key="12">
    <source>
        <dbReference type="Proteomes" id="UP000075714"/>
    </source>
</evidence>
<evidence type="ECO:0000256" key="8">
    <source>
        <dbReference type="ARBA" id="ARBA00048679"/>
    </source>
</evidence>
<evidence type="ECO:0000256" key="2">
    <source>
        <dbReference type="ARBA" id="ARBA00022527"/>
    </source>
</evidence>
<dbReference type="GO" id="GO:0005524">
    <property type="term" value="F:ATP binding"/>
    <property type="evidence" value="ECO:0007669"/>
    <property type="project" value="UniProtKB-KW"/>
</dbReference>
<evidence type="ECO:0000313" key="11">
    <source>
        <dbReference type="EMBL" id="KXZ42056.1"/>
    </source>
</evidence>
<evidence type="ECO:0000256" key="1">
    <source>
        <dbReference type="ARBA" id="ARBA00012513"/>
    </source>
</evidence>
<comment type="catalytic activity">
    <reaction evidence="7">
        <text>L-threonyl-[protein] + ATP = O-phospho-L-threonyl-[protein] + ADP + H(+)</text>
        <dbReference type="Rhea" id="RHEA:46608"/>
        <dbReference type="Rhea" id="RHEA-COMP:11060"/>
        <dbReference type="Rhea" id="RHEA-COMP:11605"/>
        <dbReference type="ChEBI" id="CHEBI:15378"/>
        <dbReference type="ChEBI" id="CHEBI:30013"/>
        <dbReference type="ChEBI" id="CHEBI:30616"/>
        <dbReference type="ChEBI" id="CHEBI:61977"/>
        <dbReference type="ChEBI" id="CHEBI:456216"/>
        <dbReference type="EC" id="2.7.11.1"/>
    </reaction>
</comment>
<dbReference type="EC" id="2.7.11.1" evidence="1"/>
<dbReference type="Pfam" id="PF00069">
    <property type="entry name" value="Pkinase"/>
    <property type="match status" value="1"/>
</dbReference>
<dbReference type="PRINTS" id="PR00109">
    <property type="entry name" value="TYRKINASE"/>
</dbReference>
<keyword evidence="3" id="KW-0808">Transferase</keyword>
<dbReference type="SUPFAM" id="SSF56112">
    <property type="entry name" value="Protein kinase-like (PK-like)"/>
    <property type="match status" value="1"/>
</dbReference>
<evidence type="ECO:0000256" key="6">
    <source>
        <dbReference type="ARBA" id="ARBA00022840"/>
    </source>
</evidence>
<keyword evidence="2" id="KW-0723">Serine/threonine-protein kinase</keyword>
<proteinExistence type="predicted"/>
<dbReference type="SMART" id="SM00220">
    <property type="entry name" value="S_TKc"/>
    <property type="match status" value="1"/>
</dbReference>
<evidence type="ECO:0000259" key="10">
    <source>
        <dbReference type="PROSITE" id="PS50011"/>
    </source>
</evidence>
<keyword evidence="4" id="KW-0547">Nucleotide-binding</keyword>
<organism evidence="11 12">
    <name type="scientific">Gonium pectorale</name>
    <name type="common">Green alga</name>
    <dbReference type="NCBI Taxonomy" id="33097"/>
    <lineage>
        <taxon>Eukaryota</taxon>
        <taxon>Viridiplantae</taxon>
        <taxon>Chlorophyta</taxon>
        <taxon>core chlorophytes</taxon>
        <taxon>Chlorophyceae</taxon>
        <taxon>CS clade</taxon>
        <taxon>Chlamydomonadales</taxon>
        <taxon>Volvocaceae</taxon>
        <taxon>Gonium</taxon>
    </lineage>
</organism>
<dbReference type="GO" id="GO:0004674">
    <property type="term" value="F:protein serine/threonine kinase activity"/>
    <property type="evidence" value="ECO:0007669"/>
    <property type="project" value="UniProtKB-KW"/>
</dbReference>
<gene>
    <name evidence="11" type="ORF">GPECTOR_214g438</name>
</gene>
<dbReference type="Proteomes" id="UP000075714">
    <property type="component" value="Unassembled WGS sequence"/>
</dbReference>
<evidence type="ECO:0000256" key="4">
    <source>
        <dbReference type="ARBA" id="ARBA00022741"/>
    </source>
</evidence>
<sequence>MAAPKALSSKLDDYDLQYIDKGAFGSVFKAVRRTDGRVFALKQVDLSRIKERVERAMAVDEARMLAQLTHPHVVRYYDSFIDSENRLNILMEFAAKGNLRTLLKSYKGKPMPEDAVWRVLVQSLLGLGYLHSKKIIHRDIKSANLFIDSSNNIKIGDLGIARALSATSNFAHTRLGTPYYLAPELCEDKPYNTKTDIWALGIVMYECCMGCYPFDVENNNEAALIRKIMRGQFRPVQGPYSPALIQLVTSCLTFKPENRPDTMLLLRNPALQAKAKALNIDLNPRAPAQEDRPVYESPTPAGPPAVSPQPLAGPSGHPFASPGGYASPQPHQYEQQRPHQNYIDPQNPYDRLAVDVNKMQLRESDLARINAERIQQAQANIHAGKQDHAKGVIYGGPQDSGPKQQRLSPEALPAAGKRPTSAHAGAPFATHYNVGVGFQSQAQESMNEAWRATYQPPQYGRRRNPELQITGPSLRSTGARGGGGGGGRAGFVPAADDATTYVSSTTYYTQR</sequence>
<dbReference type="InterPro" id="IPR011009">
    <property type="entry name" value="Kinase-like_dom_sf"/>
</dbReference>
<protein>
    <recommendedName>
        <fullName evidence="1">non-specific serine/threonine protein kinase</fullName>
        <ecNumber evidence="1">2.7.11.1</ecNumber>
    </recommendedName>
</protein>
<dbReference type="InterPro" id="IPR001245">
    <property type="entry name" value="Ser-Thr/Tyr_kinase_cat_dom"/>
</dbReference>
<dbReference type="Gene3D" id="1.10.510.10">
    <property type="entry name" value="Transferase(Phosphotransferase) domain 1"/>
    <property type="match status" value="1"/>
</dbReference>
<feature type="region of interest" description="Disordered" evidence="9">
    <location>
        <begin position="390"/>
        <end position="424"/>
    </location>
</feature>
<evidence type="ECO:0000256" key="3">
    <source>
        <dbReference type="ARBA" id="ARBA00022679"/>
    </source>
</evidence>
<dbReference type="EMBL" id="LSYV01000213">
    <property type="protein sequence ID" value="KXZ42056.1"/>
    <property type="molecule type" value="Genomic_DNA"/>
</dbReference>
<feature type="compositionally biased region" description="Gly residues" evidence="9">
    <location>
        <begin position="479"/>
        <end position="489"/>
    </location>
</feature>
<dbReference type="InterPro" id="IPR000719">
    <property type="entry name" value="Prot_kinase_dom"/>
</dbReference>
<evidence type="ECO:0000256" key="7">
    <source>
        <dbReference type="ARBA" id="ARBA00047899"/>
    </source>
</evidence>
<evidence type="ECO:0000256" key="9">
    <source>
        <dbReference type="SAM" id="MobiDB-lite"/>
    </source>
</evidence>
<comment type="catalytic activity">
    <reaction evidence="8">
        <text>L-seryl-[protein] + ATP = O-phospho-L-seryl-[protein] + ADP + H(+)</text>
        <dbReference type="Rhea" id="RHEA:17989"/>
        <dbReference type="Rhea" id="RHEA-COMP:9863"/>
        <dbReference type="Rhea" id="RHEA-COMP:11604"/>
        <dbReference type="ChEBI" id="CHEBI:15378"/>
        <dbReference type="ChEBI" id="CHEBI:29999"/>
        <dbReference type="ChEBI" id="CHEBI:30616"/>
        <dbReference type="ChEBI" id="CHEBI:83421"/>
        <dbReference type="ChEBI" id="CHEBI:456216"/>
        <dbReference type="EC" id="2.7.11.1"/>
    </reaction>
</comment>
<evidence type="ECO:0000256" key="5">
    <source>
        <dbReference type="ARBA" id="ARBA00022777"/>
    </source>
</evidence>
<feature type="domain" description="Protein kinase" evidence="10">
    <location>
        <begin position="13"/>
        <end position="271"/>
    </location>
</feature>
<dbReference type="STRING" id="33097.A0A150FWS7"/>
<dbReference type="AlphaFoldDB" id="A0A150FWS7"/>
<keyword evidence="6" id="KW-0067">ATP-binding</keyword>
<dbReference type="PANTHER" id="PTHR44899:SF7">
    <property type="entry name" value="NIMA-RELATED KINASE"/>
    <property type="match status" value="1"/>
</dbReference>
<reference evidence="12" key="1">
    <citation type="journal article" date="2016" name="Nat. Commun.">
        <title>The Gonium pectorale genome demonstrates co-option of cell cycle regulation during the evolution of multicellularity.</title>
        <authorList>
            <person name="Hanschen E.R."/>
            <person name="Marriage T.N."/>
            <person name="Ferris P.J."/>
            <person name="Hamaji T."/>
            <person name="Toyoda A."/>
            <person name="Fujiyama A."/>
            <person name="Neme R."/>
            <person name="Noguchi H."/>
            <person name="Minakuchi Y."/>
            <person name="Suzuki M."/>
            <person name="Kawai-Toyooka H."/>
            <person name="Smith D.R."/>
            <person name="Sparks H."/>
            <person name="Anderson J."/>
            <person name="Bakaric R."/>
            <person name="Luria V."/>
            <person name="Karger A."/>
            <person name="Kirschner M.W."/>
            <person name="Durand P.M."/>
            <person name="Michod R.E."/>
            <person name="Nozaki H."/>
            <person name="Olson B.J."/>
        </authorList>
    </citation>
    <scope>NUCLEOTIDE SEQUENCE [LARGE SCALE GENOMIC DNA]</scope>
    <source>
        <strain evidence="12">NIES-2863</strain>
    </source>
</reference>
<comment type="caution">
    <text evidence="11">The sequence shown here is derived from an EMBL/GenBank/DDBJ whole genome shotgun (WGS) entry which is preliminary data.</text>
</comment>
<feature type="region of interest" description="Disordered" evidence="9">
    <location>
        <begin position="284"/>
        <end position="347"/>
    </location>
</feature>
<name>A0A150FWS7_GONPE</name>
<dbReference type="OrthoDB" id="248923at2759"/>
<feature type="compositionally biased region" description="Polar residues" evidence="9">
    <location>
        <begin position="329"/>
        <end position="339"/>
    </location>
</feature>
<keyword evidence="5" id="KW-0418">Kinase</keyword>
<dbReference type="InterPro" id="IPR008271">
    <property type="entry name" value="Ser/Thr_kinase_AS"/>
</dbReference>
<accession>A0A150FWS7</accession>
<dbReference type="PROSITE" id="PS00108">
    <property type="entry name" value="PROTEIN_KINASE_ST"/>
    <property type="match status" value="1"/>
</dbReference>
<dbReference type="PROSITE" id="PS50011">
    <property type="entry name" value="PROTEIN_KINASE_DOM"/>
    <property type="match status" value="1"/>
</dbReference>